<dbReference type="RefSeq" id="WP_366924008.1">
    <property type="nucleotide sequence ID" value="NZ_CP121694.1"/>
</dbReference>
<evidence type="ECO:0000313" key="8">
    <source>
        <dbReference type="EMBL" id="WRO21151.1"/>
    </source>
</evidence>
<dbReference type="EMBL" id="CP121694">
    <property type="protein sequence ID" value="WRO21151.1"/>
    <property type="molecule type" value="Genomic_DNA"/>
</dbReference>
<comment type="similarity">
    <text evidence="2">Belongs to the archaeal-type GPI family.</text>
</comment>
<dbReference type="SUPFAM" id="SSF51182">
    <property type="entry name" value="RmlC-like cupins"/>
    <property type="match status" value="1"/>
</dbReference>
<dbReference type="AlphaFoldDB" id="A0AAU0ULN8"/>
<comment type="pathway">
    <text evidence="1">Carbohydrate degradation; glycolysis; D-glyceraldehyde 3-phosphate and glycerone phosphate from D-glucose: step 2/4.</text>
</comment>
<evidence type="ECO:0000259" key="7">
    <source>
        <dbReference type="Pfam" id="PF06560"/>
    </source>
</evidence>
<dbReference type="InterPro" id="IPR010551">
    <property type="entry name" value="G6P_isomerase_prok"/>
</dbReference>
<dbReference type="InterPro" id="IPR011051">
    <property type="entry name" value="RmlC_Cupin_sf"/>
</dbReference>
<dbReference type="KEGG" id="dbc:MFMK1_000947"/>
<dbReference type="Proteomes" id="UP001329915">
    <property type="component" value="Chromosome"/>
</dbReference>
<evidence type="ECO:0000256" key="5">
    <source>
        <dbReference type="ARBA" id="ARBA00023152"/>
    </source>
</evidence>
<feature type="domain" description="Glucose-6-phosphate isomerase prokaryote" evidence="7">
    <location>
        <begin position="44"/>
        <end position="201"/>
    </location>
</feature>
<evidence type="ECO:0000256" key="6">
    <source>
        <dbReference type="ARBA" id="ARBA00029321"/>
    </source>
</evidence>
<dbReference type="GO" id="GO:0005737">
    <property type="term" value="C:cytoplasm"/>
    <property type="evidence" value="ECO:0007669"/>
    <property type="project" value="InterPro"/>
</dbReference>
<evidence type="ECO:0000256" key="3">
    <source>
        <dbReference type="ARBA" id="ARBA00011952"/>
    </source>
</evidence>
<dbReference type="GO" id="GO:0006096">
    <property type="term" value="P:glycolytic process"/>
    <property type="evidence" value="ECO:0007669"/>
    <property type="project" value="UniProtKB-KW"/>
</dbReference>
<gene>
    <name evidence="8" type="ORF">MFMK1_000947</name>
</gene>
<evidence type="ECO:0000256" key="1">
    <source>
        <dbReference type="ARBA" id="ARBA00004926"/>
    </source>
</evidence>
<comment type="catalytic activity">
    <reaction evidence="6">
        <text>alpha-D-glucose 6-phosphate = beta-D-fructose 6-phosphate</text>
        <dbReference type="Rhea" id="RHEA:11816"/>
        <dbReference type="ChEBI" id="CHEBI:57634"/>
        <dbReference type="ChEBI" id="CHEBI:58225"/>
        <dbReference type="EC" id="5.3.1.9"/>
    </reaction>
</comment>
<protein>
    <recommendedName>
        <fullName evidence="3">glucose-6-phosphate isomerase</fullName>
        <ecNumber evidence="3">5.3.1.9</ecNumber>
    </recommendedName>
</protein>
<dbReference type="GO" id="GO:0004347">
    <property type="term" value="F:glucose-6-phosphate isomerase activity"/>
    <property type="evidence" value="ECO:0007669"/>
    <property type="project" value="UniProtKB-EC"/>
</dbReference>
<dbReference type="Pfam" id="PF06560">
    <property type="entry name" value="GPI"/>
    <property type="match status" value="1"/>
</dbReference>
<keyword evidence="9" id="KW-1185">Reference proteome</keyword>
<accession>A0AAU0ULN8</accession>
<dbReference type="InterPro" id="IPR014710">
    <property type="entry name" value="RmlC-like_jellyroll"/>
</dbReference>
<organism evidence="8 9">
    <name type="scientific">Metallumcola ferriviriculae</name>
    <dbReference type="NCBI Taxonomy" id="3039180"/>
    <lineage>
        <taxon>Bacteria</taxon>
        <taxon>Bacillati</taxon>
        <taxon>Bacillota</taxon>
        <taxon>Clostridia</taxon>
        <taxon>Neomoorellales</taxon>
        <taxon>Desulfitibacteraceae</taxon>
        <taxon>Metallumcola</taxon>
    </lineage>
</organism>
<evidence type="ECO:0000256" key="4">
    <source>
        <dbReference type="ARBA" id="ARBA00022432"/>
    </source>
</evidence>
<keyword evidence="5" id="KW-0324">Glycolysis</keyword>
<dbReference type="Gene3D" id="2.60.120.10">
    <property type="entry name" value="Jelly Rolls"/>
    <property type="match status" value="1"/>
</dbReference>
<dbReference type="EC" id="5.3.1.9" evidence="3"/>
<evidence type="ECO:0000313" key="9">
    <source>
        <dbReference type="Proteomes" id="UP001329915"/>
    </source>
</evidence>
<proteinExistence type="inferred from homology"/>
<evidence type="ECO:0000256" key="2">
    <source>
        <dbReference type="ARBA" id="ARBA00006542"/>
    </source>
</evidence>
<name>A0AAU0ULN8_9FIRM</name>
<sequence>MIFGQDFELLSNGELSFSEDIYAPQPAVRQLKDAGDVLYRSVPLNDRPLYYMYRGVHHREDRQLFLDNNIRYDITIILSGLIDREYIKTIGHFHPLKPQSSETFPEYYEVLNGEALYLLQKNNRAGEVEEIMTVEAKKGDKVYIPSNYGHITVNPGEEPLVMANLIESNFSSLYQSFADKRGAAYYCIRGDNGKREFVKNENYRNSVGLKLLAAPSLEQPITMQPGEGLYDAFIRNPEAFEILK</sequence>
<dbReference type="CDD" id="cd02218">
    <property type="entry name" value="cupin_PGI"/>
    <property type="match status" value="1"/>
</dbReference>
<dbReference type="GO" id="GO:0006094">
    <property type="term" value="P:gluconeogenesis"/>
    <property type="evidence" value="ECO:0007669"/>
    <property type="project" value="UniProtKB-KW"/>
</dbReference>
<reference evidence="8 9" key="1">
    <citation type="submission" date="2023-04" db="EMBL/GenBank/DDBJ databases">
        <authorList>
            <person name="Hsu D."/>
        </authorList>
    </citation>
    <scope>NUCLEOTIDE SEQUENCE [LARGE SCALE GENOMIC DNA]</scope>
    <source>
        <strain evidence="8 9">MK1</strain>
    </source>
</reference>
<keyword evidence="4" id="KW-0312">Gluconeogenesis</keyword>